<evidence type="ECO:0000313" key="2">
    <source>
        <dbReference type="EMBL" id="EAT11729.1"/>
    </source>
</evidence>
<comment type="caution">
    <text evidence="2">The sequence shown here is derived from an EMBL/GenBank/DDBJ whole genome shotgun (WGS) entry which is preliminary data.</text>
</comment>
<evidence type="ECO:0000313" key="3">
    <source>
        <dbReference type="Proteomes" id="UP000004263"/>
    </source>
</evidence>
<dbReference type="HOGENOM" id="CLU_178281_0_0_6"/>
<dbReference type="EMBL" id="AAQH01000014">
    <property type="protein sequence ID" value="EAT11729.1"/>
    <property type="molecule type" value="Genomic_DNA"/>
</dbReference>
<dbReference type="STRING" id="207949.RED65_06262"/>
<keyword evidence="1" id="KW-0812">Transmembrane</keyword>
<feature type="transmembrane region" description="Helical" evidence="1">
    <location>
        <begin position="41"/>
        <end position="63"/>
    </location>
</feature>
<dbReference type="AlphaFoldDB" id="Q1N0D5"/>
<feature type="transmembrane region" description="Helical" evidence="1">
    <location>
        <begin position="75"/>
        <end position="95"/>
    </location>
</feature>
<sequence>MILYLLFSLAVTVGLCFLAFKYFSAQIYQHKLKLDDGRGYYLIVMIVVAFFCSAAAYYMGAVLGFDQTPQQQKQLTAAILLNAVIALLALTFGLIRFRQGERY</sequence>
<keyword evidence="3" id="KW-1185">Reference proteome</keyword>
<accession>Q1N0D5</accession>
<evidence type="ECO:0000256" key="1">
    <source>
        <dbReference type="SAM" id="Phobius"/>
    </source>
</evidence>
<gene>
    <name evidence="2" type="ORF">RED65_06262</name>
</gene>
<keyword evidence="1" id="KW-0472">Membrane</keyword>
<name>Q1N0D5_9GAMM</name>
<keyword evidence="1" id="KW-1133">Transmembrane helix</keyword>
<organism evidence="2 3">
    <name type="scientific">Bermanella marisrubri</name>
    <dbReference type="NCBI Taxonomy" id="207949"/>
    <lineage>
        <taxon>Bacteria</taxon>
        <taxon>Pseudomonadati</taxon>
        <taxon>Pseudomonadota</taxon>
        <taxon>Gammaproteobacteria</taxon>
        <taxon>Oceanospirillales</taxon>
        <taxon>Oceanospirillaceae</taxon>
        <taxon>Bermanella</taxon>
    </lineage>
</organism>
<reference evidence="2 3" key="1">
    <citation type="submission" date="2006-03" db="EMBL/GenBank/DDBJ databases">
        <authorList>
            <person name="Pinhassi J."/>
            <person name="Pedros-Alio C."/>
            <person name="Ferriera S."/>
            <person name="Johnson J."/>
            <person name="Kravitz S."/>
            <person name="Halpern A."/>
            <person name="Remington K."/>
            <person name="Beeson K."/>
            <person name="Tran B."/>
            <person name="Rogers Y.-H."/>
            <person name="Friedman R."/>
            <person name="Venter J.C."/>
        </authorList>
    </citation>
    <scope>NUCLEOTIDE SEQUENCE [LARGE SCALE GENOMIC DNA]</scope>
    <source>
        <strain evidence="2 3">RED65</strain>
    </source>
</reference>
<protein>
    <submittedName>
        <fullName evidence="2">Peptide chain release factor 3</fullName>
    </submittedName>
</protein>
<proteinExistence type="predicted"/>
<dbReference type="RefSeq" id="WP_007016499.1">
    <property type="nucleotide sequence ID" value="NZ_AAQH01000014.1"/>
</dbReference>
<dbReference type="Proteomes" id="UP000004263">
    <property type="component" value="Unassembled WGS sequence"/>
</dbReference>
<dbReference type="OrthoDB" id="6120685at2"/>